<dbReference type="GO" id="GO:0004693">
    <property type="term" value="F:cyclin-dependent protein serine/threonine kinase activity"/>
    <property type="evidence" value="ECO:0007669"/>
    <property type="project" value="UniProtKB-EC"/>
</dbReference>
<dbReference type="GO" id="GO:0005524">
    <property type="term" value="F:ATP binding"/>
    <property type="evidence" value="ECO:0007669"/>
    <property type="project" value="UniProtKB-UniRule"/>
</dbReference>
<evidence type="ECO:0000256" key="3">
    <source>
        <dbReference type="ARBA" id="ARBA00004496"/>
    </source>
</evidence>
<dbReference type="SUPFAM" id="SSF56112">
    <property type="entry name" value="Protein kinase-like (PK-like)"/>
    <property type="match status" value="1"/>
</dbReference>
<evidence type="ECO:0000256" key="17">
    <source>
        <dbReference type="ARBA" id="ARBA00023306"/>
    </source>
</evidence>
<dbReference type="RefSeq" id="XP_014240819.1">
    <property type="nucleotide sequence ID" value="XM_014385333.2"/>
</dbReference>
<evidence type="ECO:0000313" key="27">
    <source>
        <dbReference type="Proteomes" id="UP000494040"/>
    </source>
</evidence>
<evidence type="ECO:0000256" key="12">
    <source>
        <dbReference type="ARBA" id="ARBA00022777"/>
    </source>
</evidence>
<dbReference type="OrthoDB" id="63265at2759"/>
<dbReference type="InterPro" id="IPR011009">
    <property type="entry name" value="Kinase-like_dom_sf"/>
</dbReference>
<dbReference type="CDD" id="cd07832">
    <property type="entry name" value="STKc_CCRK"/>
    <property type="match status" value="1"/>
</dbReference>
<dbReference type="Gene3D" id="3.30.200.20">
    <property type="entry name" value="Phosphorylase Kinase, domain 1"/>
    <property type="match status" value="1"/>
</dbReference>
<evidence type="ECO:0000256" key="15">
    <source>
        <dbReference type="ARBA" id="ARBA00023242"/>
    </source>
</evidence>
<sequence length="352" mass="40833">MENYEVIGRIGEGAHGYVLHAKNKTEDKEVALKKVLVKKLEEGIPRLILREIKTMQALECKYIMKLIEYFPQGAGVIMVFDYMPSGLWEMIHDREVELDQPLIKSYMHMLLQGLSYMHENNIMHRDLKPANLLISKEGILKIGDFGQARLLWLEKDRGKPYTQQVSTRWYRAPELLYGARKYSEAIDLWAVGCIFAEMFTKSPLFPGETDIDQLALVIKNLGTPTEENWPGHTTLPDFNKISFAPTKAVPWSKQLPDVPATAIDLIKSFVKYNSRKRMTAKEALSHKYFSTPPNQIKEVDLPRPLYDHRLRLKSKDFDFSPPQEIFQDCDVMDFLEQYFILGNNKYQLYFSS</sequence>
<reference evidence="26" key="1">
    <citation type="submission" date="2022-01" db="UniProtKB">
        <authorList>
            <consortium name="EnsemblMetazoa"/>
        </authorList>
    </citation>
    <scope>IDENTIFICATION</scope>
</reference>
<evidence type="ECO:0000259" key="25">
    <source>
        <dbReference type="PROSITE" id="PS50011"/>
    </source>
</evidence>
<dbReference type="GO" id="GO:0005634">
    <property type="term" value="C:nucleus"/>
    <property type="evidence" value="ECO:0007669"/>
    <property type="project" value="UniProtKB-SubCell"/>
</dbReference>
<dbReference type="FunFam" id="1.10.510.10:FF:000624">
    <property type="entry name" value="Mitogen-activated protein kinase"/>
    <property type="match status" value="1"/>
</dbReference>
<evidence type="ECO:0000256" key="21">
    <source>
        <dbReference type="ARBA" id="ARBA00047811"/>
    </source>
</evidence>
<dbReference type="InterPro" id="IPR048002">
    <property type="entry name" value="CDK20-like_STKc"/>
</dbReference>
<evidence type="ECO:0000256" key="20">
    <source>
        <dbReference type="ARBA" id="ARBA00035723"/>
    </source>
</evidence>
<dbReference type="KEGG" id="clec:106661744"/>
<comment type="subcellular location">
    <subcellularLocation>
        <location evidence="2">Cell projection</location>
        <location evidence="2">Cilium</location>
    </subcellularLocation>
    <subcellularLocation>
        <location evidence="3">Cytoplasm</location>
    </subcellularLocation>
    <subcellularLocation>
        <location evidence="1">Nucleus</location>
    </subcellularLocation>
</comment>
<dbReference type="RefSeq" id="XP_014240820.1">
    <property type="nucleotide sequence ID" value="XM_014385334.1"/>
</dbReference>
<evidence type="ECO:0000256" key="24">
    <source>
        <dbReference type="RuleBase" id="RU000304"/>
    </source>
</evidence>
<dbReference type="PANTHER" id="PTHR24056">
    <property type="entry name" value="CELL DIVISION PROTEIN KINASE"/>
    <property type="match status" value="1"/>
</dbReference>
<keyword evidence="6" id="KW-0217">Developmental protein</keyword>
<evidence type="ECO:0000256" key="22">
    <source>
        <dbReference type="ARBA" id="ARBA00048367"/>
    </source>
</evidence>
<dbReference type="EnsemblMetazoa" id="XM_014385333.2">
    <property type="protein sequence ID" value="XP_014240819.1"/>
    <property type="gene ID" value="LOC106661744"/>
</dbReference>
<dbReference type="OMA" id="KITFPYH"/>
<keyword evidence="10" id="KW-0808">Transferase</keyword>
<evidence type="ECO:0000256" key="8">
    <source>
        <dbReference type="ARBA" id="ARBA00022527"/>
    </source>
</evidence>
<evidence type="ECO:0000256" key="4">
    <source>
        <dbReference type="ARBA" id="ARBA00006485"/>
    </source>
</evidence>
<evidence type="ECO:0000256" key="11">
    <source>
        <dbReference type="ARBA" id="ARBA00022741"/>
    </source>
</evidence>
<evidence type="ECO:0000256" key="13">
    <source>
        <dbReference type="ARBA" id="ARBA00022840"/>
    </source>
</evidence>
<keyword evidence="11 23" id="KW-0547">Nucleotide-binding</keyword>
<feature type="domain" description="Protein kinase" evidence="25">
    <location>
        <begin position="4"/>
        <end position="289"/>
    </location>
</feature>
<dbReference type="FunFam" id="3.30.200.20:FF:000579">
    <property type="entry name" value="cyclin-dependent kinase 20"/>
    <property type="match status" value="1"/>
</dbReference>
<dbReference type="InterPro" id="IPR000719">
    <property type="entry name" value="Prot_kinase_dom"/>
</dbReference>
<keyword evidence="16" id="KW-0966">Cell projection</keyword>
<dbReference type="InterPro" id="IPR008271">
    <property type="entry name" value="Ser/Thr_kinase_AS"/>
</dbReference>
<evidence type="ECO:0000256" key="2">
    <source>
        <dbReference type="ARBA" id="ARBA00004138"/>
    </source>
</evidence>
<evidence type="ECO:0000256" key="5">
    <source>
        <dbReference type="ARBA" id="ARBA00012425"/>
    </source>
</evidence>
<dbReference type="InterPro" id="IPR017441">
    <property type="entry name" value="Protein_kinase_ATP_BS"/>
</dbReference>
<dbReference type="GeneID" id="106661744"/>
<evidence type="ECO:0000256" key="6">
    <source>
        <dbReference type="ARBA" id="ARBA00022473"/>
    </source>
</evidence>
<evidence type="ECO:0000256" key="10">
    <source>
        <dbReference type="ARBA" id="ARBA00022679"/>
    </source>
</evidence>
<dbReference type="EnsemblMetazoa" id="XM_014385334.1">
    <property type="protein sequence ID" value="XP_014240820.1"/>
    <property type="gene ID" value="LOC106661744"/>
</dbReference>
<proteinExistence type="inferred from homology"/>
<evidence type="ECO:0000256" key="1">
    <source>
        <dbReference type="ARBA" id="ARBA00004123"/>
    </source>
</evidence>
<evidence type="ECO:0000256" key="7">
    <source>
        <dbReference type="ARBA" id="ARBA00022490"/>
    </source>
</evidence>
<dbReference type="PROSITE" id="PS50011">
    <property type="entry name" value="PROTEIN_KINASE_DOM"/>
    <property type="match status" value="1"/>
</dbReference>
<keyword evidence="7" id="KW-0963">Cytoplasm</keyword>
<keyword evidence="17" id="KW-0131">Cell cycle</keyword>
<comment type="catalytic activity">
    <reaction evidence="22">
        <text>L-seryl-[protein] + ATP = O-phospho-L-seryl-[protein] + ADP + H(+)</text>
        <dbReference type="Rhea" id="RHEA:17989"/>
        <dbReference type="Rhea" id="RHEA-COMP:9863"/>
        <dbReference type="Rhea" id="RHEA-COMP:11604"/>
        <dbReference type="ChEBI" id="CHEBI:15378"/>
        <dbReference type="ChEBI" id="CHEBI:29999"/>
        <dbReference type="ChEBI" id="CHEBI:30616"/>
        <dbReference type="ChEBI" id="CHEBI:83421"/>
        <dbReference type="ChEBI" id="CHEBI:456216"/>
        <dbReference type="EC" id="2.7.11.22"/>
    </reaction>
</comment>
<evidence type="ECO:0000256" key="23">
    <source>
        <dbReference type="PROSITE-ProRule" id="PRU10141"/>
    </source>
</evidence>
<dbReference type="AlphaFoldDB" id="A0A8I6RE81"/>
<keyword evidence="13 23" id="KW-0067">ATP-binding</keyword>
<organism evidence="26 27">
    <name type="scientific">Cimex lectularius</name>
    <name type="common">Bed bug</name>
    <name type="synonym">Acanthia lectularia</name>
    <dbReference type="NCBI Taxonomy" id="79782"/>
    <lineage>
        <taxon>Eukaryota</taxon>
        <taxon>Metazoa</taxon>
        <taxon>Ecdysozoa</taxon>
        <taxon>Arthropoda</taxon>
        <taxon>Hexapoda</taxon>
        <taxon>Insecta</taxon>
        <taxon>Pterygota</taxon>
        <taxon>Neoptera</taxon>
        <taxon>Paraneoptera</taxon>
        <taxon>Hemiptera</taxon>
        <taxon>Heteroptera</taxon>
        <taxon>Panheteroptera</taxon>
        <taxon>Cimicomorpha</taxon>
        <taxon>Cimicidae</taxon>
        <taxon>Cimex</taxon>
    </lineage>
</organism>
<dbReference type="PROSITE" id="PS00107">
    <property type="entry name" value="PROTEIN_KINASE_ATP"/>
    <property type="match status" value="1"/>
</dbReference>
<evidence type="ECO:0000256" key="9">
    <source>
        <dbReference type="ARBA" id="ARBA00022618"/>
    </source>
</evidence>
<dbReference type="Gene3D" id="1.10.510.10">
    <property type="entry name" value="Transferase(Phosphotransferase) domain 1"/>
    <property type="match status" value="1"/>
</dbReference>
<keyword evidence="8 24" id="KW-0723">Serine/threonine-protein kinase</keyword>
<evidence type="ECO:0000313" key="26">
    <source>
        <dbReference type="EnsemblMetazoa" id="XP_014240819.1"/>
    </source>
</evidence>
<accession>A0A8I6RE81</accession>
<name>A0A8I6RE81_CIMLE</name>
<dbReference type="EC" id="2.7.11.22" evidence="5"/>
<dbReference type="InterPro" id="IPR050108">
    <property type="entry name" value="CDK"/>
</dbReference>
<keyword evidence="9" id="KW-0132">Cell division</keyword>
<feature type="binding site" evidence="23">
    <location>
        <position position="39"/>
    </location>
    <ligand>
        <name>ATP</name>
        <dbReference type="ChEBI" id="CHEBI:30616"/>
    </ligand>
</feature>
<evidence type="ECO:0000256" key="16">
    <source>
        <dbReference type="ARBA" id="ARBA00023273"/>
    </source>
</evidence>
<dbReference type="SMART" id="SM00220">
    <property type="entry name" value="S_TKc"/>
    <property type="match status" value="1"/>
</dbReference>
<keyword evidence="14" id="KW-0969">Cilium</keyword>
<dbReference type="GO" id="GO:0005737">
    <property type="term" value="C:cytoplasm"/>
    <property type="evidence" value="ECO:0007669"/>
    <property type="project" value="UniProtKB-SubCell"/>
</dbReference>
<protein>
    <recommendedName>
        <fullName evidence="18">Cyclin-dependent kinase 20</fullName>
        <ecNumber evidence="5">2.7.11.22</ecNumber>
    </recommendedName>
    <alternativeName>
        <fullName evidence="19">Cell cycle-related kinase</fullName>
    </alternativeName>
    <alternativeName>
        <fullName evidence="20">Cell division protein kinase 20</fullName>
    </alternativeName>
</protein>
<evidence type="ECO:0000256" key="14">
    <source>
        <dbReference type="ARBA" id="ARBA00023069"/>
    </source>
</evidence>
<dbReference type="Pfam" id="PF00069">
    <property type="entry name" value="Pkinase"/>
    <property type="match status" value="1"/>
</dbReference>
<dbReference type="Proteomes" id="UP000494040">
    <property type="component" value="Unassembled WGS sequence"/>
</dbReference>
<keyword evidence="12" id="KW-0418">Kinase</keyword>
<comment type="catalytic activity">
    <reaction evidence="21">
        <text>L-threonyl-[protein] + ATP = O-phospho-L-threonyl-[protein] + ADP + H(+)</text>
        <dbReference type="Rhea" id="RHEA:46608"/>
        <dbReference type="Rhea" id="RHEA-COMP:11060"/>
        <dbReference type="Rhea" id="RHEA-COMP:11605"/>
        <dbReference type="ChEBI" id="CHEBI:15378"/>
        <dbReference type="ChEBI" id="CHEBI:30013"/>
        <dbReference type="ChEBI" id="CHEBI:30616"/>
        <dbReference type="ChEBI" id="CHEBI:61977"/>
        <dbReference type="ChEBI" id="CHEBI:456216"/>
        <dbReference type="EC" id="2.7.11.22"/>
    </reaction>
</comment>
<keyword evidence="27" id="KW-1185">Reference proteome</keyword>
<dbReference type="PANTHER" id="PTHR24056:SF171">
    <property type="entry name" value="CYCLIN-DEPENDENT KINASE 20"/>
    <property type="match status" value="1"/>
</dbReference>
<dbReference type="PROSITE" id="PS00108">
    <property type="entry name" value="PROTEIN_KINASE_ST"/>
    <property type="match status" value="1"/>
</dbReference>
<evidence type="ECO:0000256" key="19">
    <source>
        <dbReference type="ARBA" id="ARBA00035720"/>
    </source>
</evidence>
<dbReference type="GO" id="GO:0051301">
    <property type="term" value="P:cell division"/>
    <property type="evidence" value="ECO:0007669"/>
    <property type="project" value="UniProtKB-KW"/>
</dbReference>
<keyword evidence="15" id="KW-0539">Nucleus</keyword>
<comment type="similarity">
    <text evidence="4">Belongs to the protein kinase superfamily. CMGC Ser/Thr protein kinase family. CDC2/CDKX subfamily.</text>
</comment>
<dbReference type="GO" id="GO:0005929">
    <property type="term" value="C:cilium"/>
    <property type="evidence" value="ECO:0007669"/>
    <property type="project" value="UniProtKB-SubCell"/>
</dbReference>
<evidence type="ECO:0000256" key="18">
    <source>
        <dbReference type="ARBA" id="ARBA00035711"/>
    </source>
</evidence>